<accession>Q2J9U2</accession>
<dbReference type="OrthoDB" id="4741951at2"/>
<accession>A0A1X1PUT1</accession>
<organism evidence="1 2">
    <name type="scientific">Frankia casuarinae (strain DSM 45818 / CECT 9043 / HFP020203 / CcI3)</name>
    <dbReference type="NCBI Taxonomy" id="106370"/>
    <lineage>
        <taxon>Bacteria</taxon>
        <taxon>Bacillati</taxon>
        <taxon>Actinomycetota</taxon>
        <taxon>Actinomycetes</taxon>
        <taxon>Frankiales</taxon>
        <taxon>Frankiaceae</taxon>
        <taxon>Frankia</taxon>
    </lineage>
</organism>
<reference evidence="1 2" key="1">
    <citation type="journal article" date="2007" name="Genome Res.">
        <title>Genome characteristics of facultatively symbiotic Frankia sp. strains reflect host range and host plant biogeography.</title>
        <authorList>
            <person name="Normand P."/>
            <person name="Lapierre P."/>
            <person name="Tisa L.S."/>
            <person name="Gogarten J.P."/>
            <person name="Alloisio N."/>
            <person name="Bagnarol E."/>
            <person name="Bassi C.A."/>
            <person name="Berry A.M."/>
            <person name="Bickhart D.M."/>
            <person name="Choisne N."/>
            <person name="Couloux A."/>
            <person name="Cournoyer B."/>
            <person name="Cruveiller S."/>
            <person name="Daubin V."/>
            <person name="Demange N."/>
            <person name="Francino M.P."/>
            <person name="Goltsman E."/>
            <person name="Huang Y."/>
            <person name="Kopp O.R."/>
            <person name="Labarre L."/>
            <person name="Lapidus A."/>
            <person name="Lavire C."/>
            <person name="Marechal J."/>
            <person name="Martinez M."/>
            <person name="Mastronunzio J.E."/>
            <person name="Mullin B.C."/>
            <person name="Niemann J."/>
            <person name="Pujic P."/>
            <person name="Rawnsley T."/>
            <person name="Rouy Z."/>
            <person name="Schenowitz C."/>
            <person name="Sellstedt A."/>
            <person name="Tavares F."/>
            <person name="Tomkins J.P."/>
            <person name="Vallenet D."/>
            <person name="Valverde C."/>
            <person name="Wall L.G."/>
            <person name="Wang Y."/>
            <person name="Medigue C."/>
            <person name="Benson D.R."/>
        </authorList>
    </citation>
    <scope>NUCLEOTIDE SEQUENCE [LARGE SCALE GENOMIC DNA]</scope>
    <source>
        <strain evidence="2">DSM 45818 / CECT 9043 / CcI3</strain>
    </source>
</reference>
<dbReference type="STRING" id="106370.Francci3_2588"/>
<evidence type="ECO:0000313" key="2">
    <source>
        <dbReference type="Proteomes" id="UP000001937"/>
    </source>
</evidence>
<dbReference type="Gene3D" id="3.30.70.20">
    <property type="match status" value="1"/>
</dbReference>
<keyword evidence="2" id="KW-1185">Reference proteome</keyword>
<name>Q2J9U2_FRACC</name>
<gene>
    <name evidence="1" type="ordered locus">Francci3_2588</name>
</gene>
<dbReference type="RefSeq" id="WP_011436985.1">
    <property type="nucleotide sequence ID" value="NC_007777.1"/>
</dbReference>
<evidence type="ECO:0000313" key="1">
    <source>
        <dbReference type="EMBL" id="ABD11950.1"/>
    </source>
</evidence>
<dbReference type="EMBL" id="CP000249">
    <property type="protein sequence ID" value="ABD11950.1"/>
    <property type="molecule type" value="Genomic_DNA"/>
</dbReference>
<dbReference type="eggNOG" id="COG1141">
    <property type="taxonomic scope" value="Bacteria"/>
</dbReference>
<dbReference type="Proteomes" id="UP000001937">
    <property type="component" value="Chromosome"/>
</dbReference>
<dbReference type="SUPFAM" id="SSF54862">
    <property type="entry name" value="4Fe-4S ferredoxins"/>
    <property type="match status" value="1"/>
</dbReference>
<dbReference type="HOGENOM" id="CLU_139698_6_2_11"/>
<protein>
    <submittedName>
        <fullName evidence="1">Uncharacterized protein</fullName>
    </submittedName>
</protein>
<dbReference type="KEGG" id="fra:Francci3_2588"/>
<dbReference type="AlphaFoldDB" id="Q2J9U2"/>
<sequence length="94" mass="10045">MNTTDAMNTTNAGAAAGPARLWIDWTACDGRGWCVELLPELLTRDPAGYPLARGTTGQSTRKITVSTELIEHARRAADACPRLALHLLAGQEQG</sequence>
<dbReference type="Pfam" id="PF13459">
    <property type="entry name" value="Fer4_15"/>
    <property type="match status" value="1"/>
</dbReference>
<proteinExistence type="predicted"/>